<evidence type="ECO:0000313" key="12">
    <source>
        <dbReference type="EMBL" id="MZS89788.1"/>
    </source>
</evidence>
<dbReference type="InterPro" id="IPR038379">
    <property type="entry name" value="SecE_sf"/>
</dbReference>
<dbReference type="GO" id="GO:0008320">
    <property type="term" value="F:protein transmembrane transporter activity"/>
    <property type="evidence" value="ECO:0007669"/>
    <property type="project" value="InterPro"/>
</dbReference>
<reference evidence="17 18" key="2">
    <citation type="journal article" date="2019" name="Nat. Med.">
        <title>A library of human gut bacterial isolates paired with longitudinal multiomics data enables mechanistic microbiome research.</title>
        <authorList>
            <person name="Poyet M."/>
            <person name="Groussin M."/>
            <person name="Gibbons S.M."/>
            <person name="Avila-Pacheco J."/>
            <person name="Jiang X."/>
            <person name="Kearney S.M."/>
            <person name="Perrotta A.R."/>
            <person name="Berdy B."/>
            <person name="Zhao S."/>
            <person name="Lieberman T.D."/>
            <person name="Swanson P.K."/>
            <person name="Smith M."/>
            <person name="Roesemann S."/>
            <person name="Alexander J.E."/>
            <person name="Rich S.A."/>
            <person name="Livny J."/>
            <person name="Vlamakis H."/>
            <person name="Clish C."/>
            <person name="Bullock K."/>
            <person name="Deik A."/>
            <person name="Scott J."/>
            <person name="Pierce K.A."/>
            <person name="Xavier R.J."/>
            <person name="Alm E.J."/>
        </authorList>
    </citation>
    <scope>NUCLEOTIDE SEQUENCE [LARGE SCALE GENOMIC DNA]</scope>
    <source>
        <strain evidence="11 18">BIOML-A1</strain>
        <strain evidence="12 17">BIOML-A12</strain>
    </source>
</reference>
<evidence type="ECO:0000313" key="10">
    <source>
        <dbReference type="EMBL" id="CUP66094.1"/>
    </source>
</evidence>
<name>A0A174C0H2_9FIRM</name>
<dbReference type="GeneID" id="75081113"/>
<organism evidence="9 14">
    <name type="scientific">Blautia wexlerae</name>
    <dbReference type="NCBI Taxonomy" id="418240"/>
    <lineage>
        <taxon>Bacteria</taxon>
        <taxon>Bacillati</taxon>
        <taxon>Bacillota</taxon>
        <taxon>Clostridia</taxon>
        <taxon>Lachnospirales</taxon>
        <taxon>Lachnospiraceae</taxon>
        <taxon>Blautia</taxon>
    </lineage>
</organism>
<keyword evidence="7 8" id="KW-0472">Membrane</keyword>
<evidence type="ECO:0000313" key="15">
    <source>
        <dbReference type="Proteomes" id="UP000095712"/>
    </source>
</evidence>
<evidence type="ECO:0000256" key="1">
    <source>
        <dbReference type="ARBA" id="ARBA00004370"/>
    </source>
</evidence>
<evidence type="ECO:0000256" key="4">
    <source>
        <dbReference type="ARBA" id="ARBA00022927"/>
    </source>
</evidence>
<accession>A0A174C0H2</accession>
<dbReference type="eggNOG" id="COG0690">
    <property type="taxonomic scope" value="Bacteria"/>
</dbReference>
<feature type="transmembrane region" description="Helical" evidence="8">
    <location>
        <begin position="40"/>
        <end position="61"/>
    </location>
</feature>
<dbReference type="Proteomes" id="UP000095431">
    <property type="component" value="Unassembled WGS sequence"/>
</dbReference>
<keyword evidence="16" id="KW-1185">Reference proteome</keyword>
<evidence type="ECO:0000256" key="8">
    <source>
        <dbReference type="SAM" id="Phobius"/>
    </source>
</evidence>
<comment type="subcellular location">
    <subcellularLocation>
        <location evidence="1">Membrane</location>
    </subcellularLocation>
</comment>
<dbReference type="InterPro" id="IPR001901">
    <property type="entry name" value="Translocase_SecE/Sec61-g"/>
</dbReference>
<evidence type="ECO:0000313" key="17">
    <source>
        <dbReference type="Proteomes" id="UP000477156"/>
    </source>
</evidence>
<dbReference type="GO" id="GO:0006605">
    <property type="term" value="P:protein targeting"/>
    <property type="evidence" value="ECO:0007669"/>
    <property type="project" value="InterPro"/>
</dbReference>
<dbReference type="Proteomes" id="UP000366766">
    <property type="component" value="Unassembled WGS sequence"/>
</dbReference>
<keyword evidence="6" id="KW-0811">Translocation</keyword>
<dbReference type="Gene3D" id="1.20.5.1030">
    <property type="entry name" value="Preprotein translocase secy subunit"/>
    <property type="match status" value="1"/>
</dbReference>
<keyword evidence="3 8" id="KW-0812">Transmembrane</keyword>
<dbReference type="GO" id="GO:0009306">
    <property type="term" value="P:protein secretion"/>
    <property type="evidence" value="ECO:0007669"/>
    <property type="project" value="InterPro"/>
</dbReference>
<dbReference type="GO" id="GO:0006886">
    <property type="term" value="P:intracellular protein transport"/>
    <property type="evidence" value="ECO:0007669"/>
    <property type="project" value="InterPro"/>
</dbReference>
<evidence type="ECO:0000256" key="6">
    <source>
        <dbReference type="ARBA" id="ARBA00023010"/>
    </source>
</evidence>
<evidence type="ECO:0000313" key="14">
    <source>
        <dbReference type="Proteomes" id="UP000095431"/>
    </source>
</evidence>
<evidence type="ECO:0000313" key="11">
    <source>
        <dbReference type="EMBL" id="MZL32716.1"/>
    </source>
</evidence>
<sequence>MQGNEKSAGKSQKKSWFQGLQSEFRKIVWTDRNELIKQTIVVVCVSIVLCVLISVMDSFILEGINLLMK</sequence>
<protein>
    <submittedName>
        <fullName evidence="9">Preprotein translocase subunit SecE</fullName>
    </submittedName>
</protein>
<evidence type="ECO:0000313" key="16">
    <source>
        <dbReference type="Proteomes" id="UP000366766"/>
    </source>
</evidence>
<evidence type="ECO:0000256" key="5">
    <source>
        <dbReference type="ARBA" id="ARBA00022989"/>
    </source>
</evidence>
<dbReference type="EMBL" id="CYZN01000010">
    <property type="protein sequence ID" value="CUO07021.1"/>
    <property type="molecule type" value="Genomic_DNA"/>
</dbReference>
<dbReference type="OrthoDB" id="9807958at2"/>
<reference evidence="14 15" key="1">
    <citation type="submission" date="2015-09" db="EMBL/GenBank/DDBJ databases">
        <authorList>
            <consortium name="Pathogen Informatics"/>
        </authorList>
    </citation>
    <scope>NUCLEOTIDE SEQUENCE [LARGE SCALE GENOMIC DNA]</scope>
    <source>
        <strain evidence="9 14">2789STDY5834863</strain>
        <strain evidence="10 15">2789STDY5834911</strain>
    </source>
</reference>
<keyword evidence="5 8" id="KW-1133">Transmembrane helix</keyword>
<dbReference type="NCBIfam" id="TIGR00964">
    <property type="entry name" value="secE_bact"/>
    <property type="match status" value="1"/>
</dbReference>
<dbReference type="EMBL" id="WWVF01000023">
    <property type="protein sequence ID" value="MZS89788.1"/>
    <property type="molecule type" value="Genomic_DNA"/>
</dbReference>
<proteinExistence type="predicted"/>
<keyword evidence="2" id="KW-0813">Transport</keyword>
<evidence type="ECO:0000256" key="3">
    <source>
        <dbReference type="ARBA" id="ARBA00022692"/>
    </source>
</evidence>
<dbReference type="InterPro" id="IPR005807">
    <property type="entry name" value="SecE_bac"/>
</dbReference>
<evidence type="ECO:0000256" key="2">
    <source>
        <dbReference type="ARBA" id="ARBA00022448"/>
    </source>
</evidence>
<evidence type="ECO:0000313" key="18">
    <source>
        <dbReference type="Proteomes" id="UP000477285"/>
    </source>
</evidence>
<dbReference type="RefSeq" id="WP_008705380.1">
    <property type="nucleotide sequence ID" value="NZ_AP031426.1"/>
</dbReference>
<dbReference type="EMBL" id="CZAW01000024">
    <property type="protein sequence ID" value="CUP66094.1"/>
    <property type="molecule type" value="Genomic_DNA"/>
</dbReference>
<keyword evidence="4" id="KW-0653">Protein transport</keyword>
<dbReference type="Proteomes" id="UP000477156">
    <property type="component" value="Unassembled WGS sequence"/>
</dbReference>
<dbReference type="Proteomes" id="UP000095712">
    <property type="component" value="Unassembled WGS sequence"/>
</dbReference>
<dbReference type="EMBL" id="WWVQ01000009">
    <property type="protein sequence ID" value="MZL32716.1"/>
    <property type="molecule type" value="Genomic_DNA"/>
</dbReference>
<gene>
    <name evidence="11" type="primary">secE</name>
    <name evidence="13" type="ORF">BWLFYP14_01183</name>
    <name evidence="9" type="ORF">ERS852478_01770</name>
    <name evidence="10" type="ORF">ERS852523_02366</name>
    <name evidence="12" type="ORF">GT712_12065</name>
    <name evidence="11" type="ORF">GT728_05715</name>
</gene>
<dbReference type="EMBL" id="CABHOF010000030">
    <property type="protein sequence ID" value="VUX63824.1"/>
    <property type="molecule type" value="Genomic_DNA"/>
</dbReference>
<dbReference type="Pfam" id="PF00584">
    <property type="entry name" value="SecE"/>
    <property type="match status" value="1"/>
</dbReference>
<reference evidence="13 16" key="3">
    <citation type="submission" date="2019-07" db="EMBL/GenBank/DDBJ databases">
        <authorList>
            <person name="Chang H.-W."/>
            <person name="Raman A."/>
            <person name="Venkatesh S."/>
            <person name="Gehrig J."/>
        </authorList>
    </citation>
    <scope>NUCLEOTIDE SEQUENCE [LARGE SCALE GENOMIC DNA]</scope>
    <source>
        <strain evidence="13">Blautia_wexlerae_LFYP_14</strain>
    </source>
</reference>
<dbReference type="Proteomes" id="UP000477285">
    <property type="component" value="Unassembled WGS sequence"/>
</dbReference>
<evidence type="ECO:0000256" key="7">
    <source>
        <dbReference type="ARBA" id="ARBA00023136"/>
    </source>
</evidence>
<evidence type="ECO:0000313" key="13">
    <source>
        <dbReference type="EMBL" id="VUX63824.1"/>
    </source>
</evidence>
<evidence type="ECO:0000313" key="9">
    <source>
        <dbReference type="EMBL" id="CUO07021.1"/>
    </source>
</evidence>
<dbReference type="AlphaFoldDB" id="A0A174C0H2"/>
<dbReference type="GO" id="GO:0016020">
    <property type="term" value="C:membrane"/>
    <property type="evidence" value="ECO:0007669"/>
    <property type="project" value="UniProtKB-SubCell"/>
</dbReference>